<dbReference type="InterPro" id="IPR043502">
    <property type="entry name" value="DNA/RNA_pol_sf"/>
</dbReference>
<dbReference type="AlphaFoldDB" id="A0A803JFH0"/>
<dbReference type="Ensembl" id="ENSXETT00000109901">
    <property type="protein sequence ID" value="ENSXETP00000106629"/>
    <property type="gene ID" value="ENSXETG00000048999"/>
</dbReference>
<accession>A0A803JFH0</accession>
<dbReference type="SUPFAM" id="SSF56219">
    <property type="entry name" value="DNase I-like"/>
    <property type="match status" value="1"/>
</dbReference>
<dbReference type="PANTHER" id="PTHR31635:SF196">
    <property type="entry name" value="REVERSE TRANSCRIPTASE DOMAIN-CONTAINING PROTEIN-RELATED"/>
    <property type="match status" value="1"/>
</dbReference>
<dbReference type="InterPro" id="IPR000477">
    <property type="entry name" value="RT_dom"/>
</dbReference>
<organism evidence="2">
    <name type="scientific">Xenopus tropicalis</name>
    <name type="common">Western clawed frog</name>
    <name type="synonym">Silurana tropicalis</name>
    <dbReference type="NCBI Taxonomy" id="8364"/>
    <lineage>
        <taxon>Eukaryota</taxon>
        <taxon>Metazoa</taxon>
        <taxon>Chordata</taxon>
        <taxon>Craniata</taxon>
        <taxon>Vertebrata</taxon>
        <taxon>Euteleostomi</taxon>
        <taxon>Amphibia</taxon>
        <taxon>Batrachia</taxon>
        <taxon>Anura</taxon>
        <taxon>Pipoidea</taxon>
        <taxon>Pipidae</taxon>
        <taxon>Xenopodinae</taxon>
        <taxon>Xenopus</taxon>
        <taxon>Silurana</taxon>
    </lineage>
</organism>
<dbReference type="InterPro" id="IPR005135">
    <property type="entry name" value="Endo/exonuclease/phosphatase"/>
</dbReference>
<feature type="domain" description="Reverse transcriptase" evidence="1">
    <location>
        <begin position="507"/>
        <end position="708"/>
    </location>
</feature>
<dbReference type="CDD" id="cd01650">
    <property type="entry name" value="RT_nLTR_like"/>
    <property type="match status" value="1"/>
</dbReference>
<dbReference type="GeneTree" id="ENSGT00940000175371"/>
<dbReference type="Pfam" id="PF00078">
    <property type="entry name" value="RVT_1"/>
    <property type="match status" value="1"/>
</dbReference>
<dbReference type="PROSITE" id="PS50878">
    <property type="entry name" value="RT_POL"/>
    <property type="match status" value="1"/>
</dbReference>
<reference evidence="2" key="1">
    <citation type="journal article" date="2010" name="Science">
        <title>The genome of the Western clawed frog Xenopus tropicalis.</title>
        <authorList>
            <person name="Hellsten U."/>
            <person name="Harland R.M."/>
            <person name="Gilchrist M.J."/>
            <person name="Hendrix D."/>
            <person name="Jurka J."/>
            <person name="Kapitonov V."/>
            <person name="Ovcharenko I."/>
            <person name="Putnam N.H."/>
            <person name="Shu S."/>
            <person name="Taher L."/>
            <person name="Blitz I.L."/>
            <person name="Blumberg B."/>
            <person name="Dichmann D.S."/>
            <person name="Dubchak I."/>
            <person name="Amaya E."/>
            <person name="Detter J.C."/>
            <person name="Fletcher R."/>
            <person name="Gerhard D.S."/>
            <person name="Goodstein D."/>
            <person name="Graves T."/>
            <person name="Grigoriev I.V."/>
            <person name="Grimwood J."/>
            <person name="Kawashima T."/>
            <person name="Lindquist E."/>
            <person name="Lucas S.M."/>
            <person name="Mead P.E."/>
            <person name="Mitros T."/>
            <person name="Ogino H."/>
            <person name="Ohta Y."/>
            <person name="Poliakov A.V."/>
            <person name="Pollet N."/>
            <person name="Robert J."/>
            <person name="Salamov A."/>
            <person name="Sater A.K."/>
            <person name="Schmutz J."/>
            <person name="Terry A."/>
            <person name="Vize P.D."/>
            <person name="Warren W.C."/>
            <person name="Wells D."/>
            <person name="Wills A."/>
            <person name="Wilson R.K."/>
            <person name="Zimmerman L.B."/>
            <person name="Zorn A.M."/>
            <person name="Grainger R."/>
            <person name="Grammer T."/>
            <person name="Khokha M.K."/>
            <person name="Richardson P.M."/>
            <person name="Rokhsar D.S."/>
        </authorList>
    </citation>
    <scope>NUCLEOTIDE SEQUENCE [LARGE SCALE GENOMIC DNA]</scope>
    <source>
        <strain evidence="2">Nigerian</strain>
    </source>
</reference>
<evidence type="ECO:0000313" key="2">
    <source>
        <dbReference type="Ensembl" id="ENSXETP00000106629"/>
    </source>
</evidence>
<sequence length="708" mass="80177">MQLHIVSINVKGLNSPEKRKTVPNWARDSKIDILCLQETHFKAYAHTVFKSSLYTEVYYANAPVKKNGVAILIKNLIPISVKETFQDPNGRFLLLNFELYTHKYSILNIYAPNAHQVKFVNKVLKLLPDAFLDHRQVIVVGDFNIAPDPYLDKSPIPRGQALRTPLNLATGLKQAIKKYGLYDAWRAGHPAEKDFTYFSHVHLSHSRIDLILLDPFLLQTMDKVYIGIATWTDHAPVGLRLNLSAVPSPNIAWKLNNSILSNPKNLEYLTKLTEDFKSFYPSSDYSPDLLWCTYKAFIRGHIISLTSKQKKKKQKILFDLNTQLSKELSQLKKKPTEANSQKVTMLKRKINDINAEKMAFQLLILKQKYYSDDNKCGRLLTNKLKEARAKTRIEAIKTKDGKILTNPTQTAQEFANYYSTLYNLSKDSHTPQPTQTNIDNFLASLSLPTLTQQHKDFLSQPFSANEVLQAIKILKNNKAPGPDGFTNNFYKKLVPNISPLFTQLFNNLSTNRSPRPELFQATITTIPKPGKDPNLVTNYRPISLLNSDIKIYAKILATRLNPLLKTLIVNNQVGFVPTRQAPDNTRKIINIALHANANRTPCLLLSLDAEKAFDRVAWPYLKAVLIKFGFPDFFLNSTLALYTKPSAKITTNGFNSVPFFLTNGTRQGCPLSPLIFALIMEPLAETIRNSPLIQGYTIGTHVCKTSLF</sequence>
<dbReference type="SUPFAM" id="SSF56672">
    <property type="entry name" value="DNA/RNA polymerases"/>
    <property type="match status" value="1"/>
</dbReference>
<proteinExistence type="predicted"/>
<dbReference type="Gene3D" id="3.60.10.10">
    <property type="entry name" value="Endonuclease/exonuclease/phosphatase"/>
    <property type="match status" value="1"/>
</dbReference>
<dbReference type="Pfam" id="PF03372">
    <property type="entry name" value="Exo_endo_phos"/>
    <property type="match status" value="1"/>
</dbReference>
<dbReference type="PANTHER" id="PTHR31635">
    <property type="entry name" value="REVERSE TRANSCRIPTASE DOMAIN-CONTAINING PROTEIN-RELATED"/>
    <property type="match status" value="1"/>
</dbReference>
<dbReference type="InParanoid" id="A0A803JFH0"/>
<name>A0A803JFH0_XENTR</name>
<dbReference type="InterPro" id="IPR036691">
    <property type="entry name" value="Endo/exonu/phosph_ase_sf"/>
</dbReference>
<dbReference type="CDD" id="cd09076">
    <property type="entry name" value="L1-EN"/>
    <property type="match status" value="1"/>
</dbReference>
<reference evidence="2" key="2">
    <citation type="submission" date="2021-03" db="UniProtKB">
        <authorList>
            <consortium name="Ensembl"/>
        </authorList>
    </citation>
    <scope>IDENTIFICATION</scope>
</reference>
<evidence type="ECO:0000259" key="1">
    <source>
        <dbReference type="PROSITE" id="PS50878"/>
    </source>
</evidence>
<protein>
    <recommendedName>
        <fullName evidence="1">Reverse transcriptase domain-containing protein</fullName>
    </recommendedName>
</protein>
<dbReference type="GO" id="GO:0003824">
    <property type="term" value="F:catalytic activity"/>
    <property type="evidence" value="ECO:0007669"/>
    <property type="project" value="InterPro"/>
</dbReference>